<evidence type="ECO:0000256" key="6">
    <source>
        <dbReference type="ARBA" id="ARBA00023163"/>
    </source>
</evidence>
<reference evidence="11 12" key="1">
    <citation type="submission" date="2019-07" db="EMBL/GenBank/DDBJ databases">
        <authorList>
            <person name="Jastrzebski P J."/>
            <person name="Paukszto L."/>
            <person name="Jastrzebski P J."/>
        </authorList>
    </citation>
    <scope>NUCLEOTIDE SEQUENCE [LARGE SCALE GENOMIC DNA]</scope>
    <source>
        <strain evidence="11 12">WMS-il1</strain>
    </source>
</reference>
<accession>A0A564Y173</accession>
<keyword evidence="12" id="KW-1185">Reference proteome</keyword>
<evidence type="ECO:0000313" key="11">
    <source>
        <dbReference type="EMBL" id="VUZ41055.1"/>
    </source>
</evidence>
<proteinExistence type="predicted"/>
<feature type="region of interest" description="Disordered" evidence="9">
    <location>
        <begin position="242"/>
        <end position="263"/>
    </location>
</feature>
<evidence type="ECO:0000256" key="7">
    <source>
        <dbReference type="ARBA" id="ARBA00023170"/>
    </source>
</evidence>
<feature type="domain" description="Nuclear receptor" evidence="10">
    <location>
        <begin position="15"/>
        <end position="48"/>
    </location>
</feature>
<feature type="region of interest" description="Disordered" evidence="9">
    <location>
        <begin position="75"/>
        <end position="99"/>
    </location>
</feature>
<evidence type="ECO:0000313" key="12">
    <source>
        <dbReference type="Proteomes" id="UP000321570"/>
    </source>
</evidence>
<evidence type="ECO:0000256" key="8">
    <source>
        <dbReference type="ARBA" id="ARBA00023242"/>
    </source>
</evidence>
<keyword evidence="2" id="KW-0863">Zinc-finger</keyword>
<dbReference type="InterPro" id="IPR013088">
    <property type="entry name" value="Znf_NHR/GATA"/>
</dbReference>
<keyword evidence="1" id="KW-0479">Metal-binding</keyword>
<dbReference type="InterPro" id="IPR001628">
    <property type="entry name" value="Znf_hrmn_rcpt"/>
</dbReference>
<evidence type="ECO:0000256" key="4">
    <source>
        <dbReference type="ARBA" id="ARBA00023015"/>
    </source>
</evidence>
<gene>
    <name evidence="11" type="ORF">WMSIL1_LOCUS1771</name>
</gene>
<evidence type="ECO:0000256" key="1">
    <source>
        <dbReference type="ARBA" id="ARBA00022723"/>
    </source>
</evidence>
<evidence type="ECO:0000256" key="5">
    <source>
        <dbReference type="ARBA" id="ARBA00023125"/>
    </source>
</evidence>
<keyword evidence="7" id="KW-0675">Receptor</keyword>
<name>A0A564Y173_HYMDI</name>
<feature type="compositionally biased region" description="Low complexity" evidence="9">
    <location>
        <begin position="246"/>
        <end position="259"/>
    </location>
</feature>
<keyword evidence="4" id="KW-0805">Transcription regulation</keyword>
<keyword evidence="5" id="KW-0238">DNA-binding</keyword>
<evidence type="ECO:0000256" key="2">
    <source>
        <dbReference type="ARBA" id="ARBA00022771"/>
    </source>
</evidence>
<dbReference type="AlphaFoldDB" id="A0A564Y173"/>
<dbReference type="GO" id="GO:0008270">
    <property type="term" value="F:zinc ion binding"/>
    <property type="evidence" value="ECO:0007669"/>
    <property type="project" value="UniProtKB-KW"/>
</dbReference>
<organism evidence="11 12">
    <name type="scientific">Hymenolepis diminuta</name>
    <name type="common">Rat tapeworm</name>
    <dbReference type="NCBI Taxonomy" id="6216"/>
    <lineage>
        <taxon>Eukaryota</taxon>
        <taxon>Metazoa</taxon>
        <taxon>Spiralia</taxon>
        <taxon>Lophotrochozoa</taxon>
        <taxon>Platyhelminthes</taxon>
        <taxon>Cestoda</taxon>
        <taxon>Eucestoda</taxon>
        <taxon>Cyclophyllidea</taxon>
        <taxon>Hymenolepididae</taxon>
        <taxon>Hymenolepis</taxon>
    </lineage>
</organism>
<protein>
    <recommendedName>
        <fullName evidence="10">Nuclear receptor domain-containing protein</fullName>
    </recommendedName>
</protein>
<keyword evidence="6" id="KW-0804">Transcription</keyword>
<dbReference type="GO" id="GO:0043565">
    <property type="term" value="F:sequence-specific DNA binding"/>
    <property type="evidence" value="ECO:0007669"/>
    <property type="project" value="InterPro"/>
</dbReference>
<sequence length="336" mass="36686">MEVYIKAIQHGLRDLTCTSKSGEHVVSPSTRRECPACRLKRCFLIGMRPDLIQVRKKDGTKPRWLDKYPAAAQVHEHVTRTDVPKLSRSPGDARSNRDSYSLSYPLYTEASHPMLKSGRSFESYPTDPNYAMATSHHAPNNSEGIYEENGQSITGMLTGDVMDNLSSPQYRMTDESARFKSLPWIQGQSTSNSSWSQGSAPIYQAGTSAPAFQTANMQITQERPNFAPAPCLDTYVNSIHPSNAESRSGTSSGSTTSSSVLTNFGSGGSDSTIQGNFDLGSLKAVTSEWTPLTEGGSGSVYLQNLSPLRSQICVSVKTEQRQPLISPTEGLLTLRF</sequence>
<keyword evidence="8" id="KW-0539">Nucleus</keyword>
<dbReference type="Proteomes" id="UP000321570">
    <property type="component" value="Unassembled WGS sequence"/>
</dbReference>
<keyword evidence="3" id="KW-0862">Zinc</keyword>
<dbReference type="GO" id="GO:0003700">
    <property type="term" value="F:DNA-binding transcription factor activity"/>
    <property type="evidence" value="ECO:0007669"/>
    <property type="project" value="InterPro"/>
</dbReference>
<dbReference type="SUPFAM" id="SSF57716">
    <property type="entry name" value="Glucocorticoid receptor-like (DNA-binding domain)"/>
    <property type="match status" value="1"/>
</dbReference>
<evidence type="ECO:0000259" key="10">
    <source>
        <dbReference type="Pfam" id="PF00105"/>
    </source>
</evidence>
<dbReference type="EMBL" id="CABIJS010000044">
    <property type="protein sequence ID" value="VUZ41055.1"/>
    <property type="molecule type" value="Genomic_DNA"/>
</dbReference>
<dbReference type="Pfam" id="PF00105">
    <property type="entry name" value="zf-C4"/>
    <property type="match status" value="1"/>
</dbReference>
<evidence type="ECO:0000256" key="9">
    <source>
        <dbReference type="SAM" id="MobiDB-lite"/>
    </source>
</evidence>
<feature type="compositionally biased region" description="Basic and acidic residues" evidence="9">
    <location>
        <begin position="75"/>
        <end position="85"/>
    </location>
</feature>
<dbReference type="Gene3D" id="3.30.50.10">
    <property type="entry name" value="Erythroid Transcription Factor GATA-1, subunit A"/>
    <property type="match status" value="1"/>
</dbReference>
<evidence type="ECO:0000256" key="3">
    <source>
        <dbReference type="ARBA" id="ARBA00022833"/>
    </source>
</evidence>